<comment type="caution">
    <text evidence="2">The sequence shown here is derived from an EMBL/GenBank/DDBJ whole genome shotgun (WGS) entry which is preliminary data.</text>
</comment>
<dbReference type="Proteomes" id="UP000230002">
    <property type="component" value="Unassembled WGS sequence"/>
</dbReference>
<protein>
    <submittedName>
        <fullName evidence="2">Uncharacterized protein</fullName>
    </submittedName>
</protein>
<feature type="compositionally biased region" description="Polar residues" evidence="1">
    <location>
        <begin position="184"/>
        <end position="197"/>
    </location>
</feature>
<evidence type="ECO:0000313" key="2">
    <source>
        <dbReference type="EMBL" id="PIL23212.1"/>
    </source>
</evidence>
<evidence type="ECO:0000256" key="1">
    <source>
        <dbReference type="SAM" id="MobiDB-lite"/>
    </source>
</evidence>
<organism evidence="2 3">
    <name type="scientific">Ganoderma sinense ZZ0214-1</name>
    <dbReference type="NCBI Taxonomy" id="1077348"/>
    <lineage>
        <taxon>Eukaryota</taxon>
        <taxon>Fungi</taxon>
        <taxon>Dikarya</taxon>
        <taxon>Basidiomycota</taxon>
        <taxon>Agaricomycotina</taxon>
        <taxon>Agaricomycetes</taxon>
        <taxon>Polyporales</taxon>
        <taxon>Polyporaceae</taxon>
        <taxon>Ganoderma</taxon>
    </lineage>
</organism>
<feature type="compositionally biased region" description="Pro residues" evidence="1">
    <location>
        <begin position="208"/>
        <end position="220"/>
    </location>
</feature>
<keyword evidence="3" id="KW-1185">Reference proteome</keyword>
<proteinExistence type="predicted"/>
<evidence type="ECO:0000313" key="3">
    <source>
        <dbReference type="Proteomes" id="UP000230002"/>
    </source>
</evidence>
<accession>A0A2G8RNX6</accession>
<reference evidence="2 3" key="1">
    <citation type="journal article" date="2015" name="Sci. Rep.">
        <title>Chromosome-level genome map provides insights into diverse defense mechanisms in the medicinal fungus Ganoderma sinense.</title>
        <authorList>
            <person name="Zhu Y."/>
            <person name="Xu J."/>
            <person name="Sun C."/>
            <person name="Zhou S."/>
            <person name="Xu H."/>
            <person name="Nelson D.R."/>
            <person name="Qian J."/>
            <person name="Song J."/>
            <person name="Luo H."/>
            <person name="Xiang L."/>
            <person name="Li Y."/>
            <person name="Xu Z."/>
            <person name="Ji A."/>
            <person name="Wang L."/>
            <person name="Lu S."/>
            <person name="Hayward A."/>
            <person name="Sun W."/>
            <person name="Li X."/>
            <person name="Schwartz D.C."/>
            <person name="Wang Y."/>
            <person name="Chen S."/>
        </authorList>
    </citation>
    <scope>NUCLEOTIDE SEQUENCE [LARGE SCALE GENOMIC DNA]</scope>
    <source>
        <strain evidence="2 3">ZZ0214-1</strain>
    </source>
</reference>
<name>A0A2G8RNX6_9APHY</name>
<sequence length="357" mass="38897">MNSSVFPPAPFASSACPSTSSATLYDGDAHFYGFSSYLDHSVGPQSSDRSHTSLGWSYSDSELTSQGISDIELYGTFLTGELAYTNTNAFPRELRVDPSIHISPLHALPHDVTCDPTLYTFPHGHGYAFPTQYDAFHPSAPVEHTHQQSYLAAAAACVAPTLLESPVYSEHGLVPFDDETANYATPQNVCPTRSSLRSGVRASSDSPSPSPYPSPSPEPYPHASSELIACRRRNAPAFPSATISSNRWKCPHCPYVQRNRRSPDLKRHVETHTRSAHIAAWVCCGVPASNAVELGMPPEAVRDAPLFDFDGVTMIGGCRKVFSRRDALIRHLRKREGVCYGDAGALYQPGNRDVLQS</sequence>
<dbReference type="EMBL" id="AYKW01000068">
    <property type="protein sequence ID" value="PIL23212.1"/>
    <property type="molecule type" value="Genomic_DNA"/>
</dbReference>
<gene>
    <name evidence="2" type="ORF">GSI_14521</name>
</gene>
<dbReference type="STRING" id="1077348.A0A2G8RNX6"/>
<feature type="region of interest" description="Disordered" evidence="1">
    <location>
        <begin position="184"/>
        <end position="223"/>
    </location>
</feature>
<dbReference type="OrthoDB" id="8922241at2759"/>
<dbReference type="AlphaFoldDB" id="A0A2G8RNX6"/>